<evidence type="ECO:0000313" key="2">
    <source>
        <dbReference type="Proteomes" id="UP000494216"/>
    </source>
</evidence>
<protein>
    <recommendedName>
        <fullName evidence="3">DUF1156 domain-containing protein</fullName>
    </recommendedName>
</protein>
<organism evidence="1 2">
    <name type="scientific">Candidatus Methylobacter favarea</name>
    <dbReference type="NCBI Taxonomy" id="2707345"/>
    <lineage>
        <taxon>Bacteria</taxon>
        <taxon>Pseudomonadati</taxon>
        <taxon>Pseudomonadota</taxon>
        <taxon>Gammaproteobacteria</taxon>
        <taxon>Methylococcales</taxon>
        <taxon>Methylococcaceae</taxon>
        <taxon>Methylobacter</taxon>
    </lineage>
</organism>
<dbReference type="EMBL" id="CADCXN010000003">
    <property type="protein sequence ID" value="CAA9889436.1"/>
    <property type="molecule type" value="Genomic_DNA"/>
</dbReference>
<dbReference type="SUPFAM" id="SSF53335">
    <property type="entry name" value="S-adenosyl-L-methionine-dependent methyltransferases"/>
    <property type="match status" value="2"/>
</dbReference>
<name>A0A8S0Y8X8_9GAMM</name>
<keyword evidence="2" id="KW-1185">Reference proteome</keyword>
<dbReference type="RefSeq" id="WP_217426385.1">
    <property type="nucleotide sequence ID" value="NZ_CADCXN010000003.1"/>
</dbReference>
<gene>
    <name evidence="1" type="ORF">METHB2_1000006</name>
</gene>
<evidence type="ECO:0008006" key="3">
    <source>
        <dbReference type="Google" id="ProtNLM"/>
    </source>
</evidence>
<dbReference type="InterPro" id="IPR029063">
    <property type="entry name" value="SAM-dependent_MTases_sf"/>
</dbReference>
<dbReference type="AlphaFoldDB" id="A0A8S0Y8X8"/>
<evidence type="ECO:0000313" key="1">
    <source>
        <dbReference type="EMBL" id="CAA9889436.1"/>
    </source>
</evidence>
<dbReference type="Proteomes" id="UP000494216">
    <property type="component" value="Unassembled WGS sequence"/>
</dbReference>
<accession>A0A8S0Y8X8</accession>
<reference evidence="1 2" key="1">
    <citation type="submission" date="2020-02" db="EMBL/GenBank/DDBJ databases">
        <authorList>
            <person name="Hogendoorn C."/>
        </authorList>
    </citation>
    <scope>NUCLEOTIDE SEQUENCE [LARGE SCALE GENOMIC DNA]</scope>
    <source>
        <strain evidence="1">METHB21</strain>
    </source>
</reference>
<proteinExistence type="predicted"/>
<sequence length="642" mass="72472">MPGFVPHPSLQPETLFAITDKGGISWTKGVTQSQKDEITRRYFDHLSYDEKLEYCDRPEQIEGPSETAWLEINAHLGTTANNIQELIDQLGKKRFGHTPRVGDAFCGGGSIPFEAARIGCEAYGSDLNPVAALLTWASIHLIGGGKKIQENVQAAQQAAFAAADEQITEWGIEHNAQGWRADAYLYCIEAVCPATSYLLPLAPIWVISEKDDICAVLKPNPINKRYDIEIVINADKETFVKAKSGSVQNGRMACPETGESFSIPELRGDKKIDGKTVYGLRLWENEDVVPRPDDVFQERLYWVRWLETYWSTNAQGEPVEKTRRHYCSVTDEDLEREKRVLDLLTKRFTDWQEKGYIPSRKIERGGDKTEEPIRTRGWSYWHHLYTPRQLLLAGLLQELSVHDDQHKSVASYLGIAKIADWNSRLCAWMPHAGNLKGNQTFVNQALNTLYNFSVRPLAKIKGTGHSSVEYPLYSLQSKDLVCTADARDIKSQVDVWITDPPYADAINYHELGEYFSVWYEKSLAHTFPEWTSIIRSALAGKGNGHEFKQEMAEIYANLANNMPENGLQMVQFAHQDPAVWADLGMILWAAGLHVSSAWTIATKTTSGLKKGNYVQGTVLLVLRKRTYNEEVFPDELPSLIED</sequence>
<comment type="caution">
    <text evidence="1">The sequence shown here is derived from an EMBL/GenBank/DDBJ whole genome shotgun (WGS) entry which is preliminary data.</text>
</comment>
<dbReference type="Gene3D" id="3.40.50.150">
    <property type="entry name" value="Vaccinia Virus protein VP39"/>
    <property type="match status" value="1"/>
</dbReference>